<reference evidence="1 2" key="1">
    <citation type="journal article" date="2014" name="Genome Announc.">
        <title>Draft Genome Sequence of Propane- and Butane-Oxidizing Actinobacterium Rhodococcus ruber IEGM 231.</title>
        <authorList>
            <person name="Ivshina I.B."/>
            <person name="Kuyukina M.S."/>
            <person name="Krivoruchko A.V."/>
            <person name="Barbe V."/>
            <person name="Fischer C."/>
        </authorList>
    </citation>
    <scope>NUCLEOTIDE SEQUENCE [LARGE SCALE GENOMIC DNA]</scope>
</reference>
<evidence type="ECO:0000313" key="1">
    <source>
        <dbReference type="EMBL" id="CDZ89263.1"/>
    </source>
</evidence>
<name>A0A098BKN2_9NOCA</name>
<dbReference type="OrthoDB" id="4774810at2"/>
<sequence>MRSTTKRLAATVIAAGVGVGLGGGVAAAAPEGGKHDGPVRYWADGKDDCSVDFTIENDTALENFTIDFVVDDEVPTGTDYGTGPTGRLAGLKSVPNGTVTHNVRLGTVEQLPTLPNPLADSHVVKYRMILGPEQDYMDIGTWHQTTIRGCNPITSGSAGL</sequence>
<dbReference type="EMBL" id="CCSD01000058">
    <property type="protein sequence ID" value="CDZ89263.1"/>
    <property type="molecule type" value="Genomic_DNA"/>
</dbReference>
<gene>
    <name evidence="1" type="ORF">RHRU231_470111</name>
</gene>
<dbReference type="Proteomes" id="UP000042997">
    <property type="component" value="Unassembled WGS sequence"/>
</dbReference>
<evidence type="ECO:0000313" key="2">
    <source>
        <dbReference type="Proteomes" id="UP000042997"/>
    </source>
</evidence>
<proteinExistence type="predicted"/>
<dbReference type="KEGG" id="rrz:CS378_07345"/>
<organism evidence="1 2">
    <name type="scientific">Rhodococcus ruber</name>
    <dbReference type="NCBI Taxonomy" id="1830"/>
    <lineage>
        <taxon>Bacteria</taxon>
        <taxon>Bacillati</taxon>
        <taxon>Actinomycetota</taxon>
        <taxon>Actinomycetes</taxon>
        <taxon>Mycobacteriales</taxon>
        <taxon>Nocardiaceae</taxon>
        <taxon>Rhodococcus</taxon>
    </lineage>
</organism>
<dbReference type="GeneID" id="66836836"/>
<dbReference type="eggNOG" id="ENOG5031GN7">
    <property type="taxonomic scope" value="Bacteria"/>
</dbReference>
<dbReference type="AlphaFoldDB" id="A0A098BKN2"/>
<dbReference type="RefSeq" id="WP_010595545.1">
    <property type="nucleotide sequence ID" value="NZ_CP023714.1"/>
</dbReference>
<protein>
    <submittedName>
        <fullName evidence="1">Uncharacterized protein</fullName>
    </submittedName>
</protein>
<accession>A0A098BKN2</accession>